<comment type="caution">
    <text evidence="4">The sequence shown here is derived from an EMBL/GenBank/DDBJ whole genome shotgun (WGS) entry which is preliminary data.</text>
</comment>
<dbReference type="PANTHER" id="PTHR39576">
    <property type="entry name" value="ATTACHING AND EFFACING PROTEIN HOMOLOG-RELATED-RELATED"/>
    <property type="match status" value="1"/>
</dbReference>
<dbReference type="InterPro" id="IPR024519">
    <property type="entry name" value="IAT_beta"/>
</dbReference>
<dbReference type="InterPro" id="IPR051715">
    <property type="entry name" value="Intimin-Invasin_domain"/>
</dbReference>
<dbReference type="PROSITE" id="PS51782">
    <property type="entry name" value="LYSM"/>
    <property type="match status" value="1"/>
</dbReference>
<feature type="chain" id="PRO_5013333428" evidence="2">
    <location>
        <begin position="23"/>
        <end position="761"/>
    </location>
</feature>
<dbReference type="PANTHER" id="PTHR39576:SF2">
    <property type="entry name" value="ATTACHING AND EFFACING PROTEIN HOMOLOG-RELATED"/>
    <property type="match status" value="1"/>
</dbReference>
<evidence type="ECO:0000256" key="1">
    <source>
        <dbReference type="ARBA" id="ARBA00010116"/>
    </source>
</evidence>
<dbReference type="Pfam" id="PF11924">
    <property type="entry name" value="IAT_beta"/>
    <property type="match status" value="1"/>
</dbReference>
<evidence type="ECO:0000259" key="3">
    <source>
        <dbReference type="PROSITE" id="PS51782"/>
    </source>
</evidence>
<dbReference type="STRING" id="1111728.GCA_000427805_04048"/>
<dbReference type="Proteomes" id="UP000224974">
    <property type="component" value="Unassembled WGS sequence"/>
</dbReference>
<evidence type="ECO:0000313" key="4">
    <source>
        <dbReference type="EMBL" id="PHI30053.1"/>
    </source>
</evidence>
<evidence type="ECO:0000313" key="5">
    <source>
        <dbReference type="Proteomes" id="UP000224974"/>
    </source>
</evidence>
<dbReference type="InterPro" id="IPR003535">
    <property type="entry name" value="Intimin/invasin_bac"/>
</dbReference>
<dbReference type="OrthoDB" id="8320584at2"/>
<keyword evidence="2" id="KW-0732">Signal</keyword>
<evidence type="ECO:0000256" key="2">
    <source>
        <dbReference type="SAM" id="SignalP"/>
    </source>
</evidence>
<dbReference type="EMBL" id="PDDX01000001">
    <property type="protein sequence ID" value="PHI30053.1"/>
    <property type="molecule type" value="Genomic_DNA"/>
</dbReference>
<dbReference type="AlphaFoldDB" id="A0A2C6DMX5"/>
<dbReference type="RefSeq" id="WP_029095906.1">
    <property type="nucleotide sequence ID" value="NZ_PDDX01000001.1"/>
</dbReference>
<comment type="similarity">
    <text evidence="1">Belongs to the intimin/invasin family.</text>
</comment>
<dbReference type="GO" id="GO:0007155">
    <property type="term" value="P:cell adhesion"/>
    <property type="evidence" value="ECO:0007669"/>
    <property type="project" value="InterPro"/>
</dbReference>
<proteinExistence type="inferred from homology"/>
<gene>
    <name evidence="4" type="ORF">CRN84_12230</name>
</gene>
<keyword evidence="5" id="KW-1185">Reference proteome</keyword>
<dbReference type="PRINTS" id="PR01369">
    <property type="entry name" value="INTIMIN"/>
</dbReference>
<reference evidence="5" key="1">
    <citation type="submission" date="2017-09" db="EMBL/GenBank/DDBJ databases">
        <title>FDA dAtabase for Regulatory Grade micrObial Sequences (FDA-ARGOS): Supporting development and validation of Infectious Disease Dx tests.</title>
        <authorList>
            <person name="Minogue T."/>
            <person name="Wolcott M."/>
            <person name="Wasieloski L."/>
            <person name="Aguilar W."/>
            <person name="Moore D."/>
            <person name="Tallon L."/>
            <person name="Sadzewicz L."/>
            <person name="Ott S."/>
            <person name="Zhao X."/>
            <person name="Nagaraj S."/>
            <person name="Vavikolanu K."/>
            <person name="Aluvathingal J."/>
            <person name="Nadendla S."/>
            <person name="Sichtig H."/>
        </authorList>
    </citation>
    <scope>NUCLEOTIDE SEQUENCE [LARGE SCALE GENOMIC DNA]</scope>
    <source>
        <strain evidence="5">FDAARGOS_387</strain>
    </source>
</reference>
<dbReference type="Gene3D" id="2.40.160.160">
    <property type="entry name" value="Inverse autotransporter, beta-domain"/>
    <property type="match status" value="1"/>
</dbReference>
<feature type="signal peptide" evidence="2">
    <location>
        <begin position="1"/>
        <end position="22"/>
    </location>
</feature>
<dbReference type="GO" id="GO:0009279">
    <property type="term" value="C:cell outer membrane"/>
    <property type="evidence" value="ECO:0007669"/>
    <property type="project" value="TreeGrafter"/>
</dbReference>
<dbReference type="FunFam" id="2.40.160.160:FF:000001">
    <property type="entry name" value="Intimin-like inverse autotransporter SinH"/>
    <property type="match status" value="1"/>
</dbReference>
<protein>
    <submittedName>
        <fullName evidence="4">Inverse autotransporter beta-barrel domain-containing protein</fullName>
    </submittedName>
</protein>
<dbReference type="InterPro" id="IPR038177">
    <property type="entry name" value="IAT_beta_sf"/>
</dbReference>
<sequence>MKITMRLSVITLLLMGSGGVMAAEVSGRGVPESEPATRLYTLPTNSSLYQLALQSGMTVAELRALNKGGIDRRESMKAGESLLLPATSPLLPVVDNTGLYVNNLPEMGMGNAPLPKADKDGRMPASALEMKAASAAQSVGNQDWNNMTGDQAQTQAESWAKNKAKAEVLNPVQQQAQDFLGKFGKAQVNITVDDEGSLKGSSGSLLTPWYDTDSMVIFSQVGIHGQDGRTIGNLGVGVRFDEGDWMWGGNTFLDQDISRNHTRGGVGGELWTDNLKFAANYYHPLSSWKDSKDFDDYLERPAEGYDVRAQGYMPSYPHLGASVVYEQYFGDEVALFGKDNLQEDPHAVTVGVDYTPVPLVTLKLSHKEGQSGKNEDKADLILSYQLGTPLSKQLDPEQVAVARSLRGSRYDMVDRNYDIVLEYKEKAGALEVDLAAVPMDLLEGDTYLMQPLVRSKYKVTAVNWNGDIIPLAITPTAGSTNTQGWQITLPVWDSAVTATNRYRLSITLTNEKGKQVTSNEVEIVVGQQRQSRLDVEGTASKQASGLAADAIQLVTYITNHDGVVMNDPALVKPTWIVTNLDTGAVLTVNDICTNDTQNVPVPCVSVKSDRTEVRDGMTYYIREVVSTLVGRFSIVADLGRYGQTAPQEMVFNKQSGLRAEILDPNGNDILVTQASPTVGVTYTVKLFNAANQDITSTFAPETLRWALDGNASAAGCDVTLTDHDTGVTGTTFTPRPFGTGSGSSNSGVACGDQGFGLKVMY</sequence>
<dbReference type="InterPro" id="IPR018392">
    <property type="entry name" value="LysM"/>
</dbReference>
<accession>A0A2C6DMX5</accession>
<feature type="domain" description="LysM" evidence="3">
    <location>
        <begin position="38"/>
        <end position="84"/>
    </location>
</feature>
<name>A0A2C6DMX5_9GAMM</name>
<organism evidence="4 5">
    <name type="scientific">Budvicia aquatica</name>
    <dbReference type="NCBI Taxonomy" id="82979"/>
    <lineage>
        <taxon>Bacteria</taxon>
        <taxon>Pseudomonadati</taxon>
        <taxon>Pseudomonadota</taxon>
        <taxon>Gammaproteobacteria</taxon>
        <taxon>Enterobacterales</taxon>
        <taxon>Budviciaceae</taxon>
        <taxon>Budvicia</taxon>
    </lineage>
</organism>